<dbReference type="InterPro" id="IPR017871">
    <property type="entry name" value="ABC_transporter-like_CS"/>
</dbReference>
<evidence type="ECO:0000313" key="6">
    <source>
        <dbReference type="Proteomes" id="UP000176409"/>
    </source>
</evidence>
<dbReference type="GO" id="GO:0016887">
    <property type="term" value="F:ATP hydrolysis activity"/>
    <property type="evidence" value="ECO:0007669"/>
    <property type="project" value="InterPro"/>
</dbReference>
<accession>A0A1F6B0D7</accession>
<comment type="caution">
    <text evidence="5">The sequence shown here is derived from an EMBL/GenBank/DDBJ whole genome shotgun (WGS) entry which is preliminary data.</text>
</comment>
<dbReference type="Gene3D" id="3.40.50.300">
    <property type="entry name" value="P-loop containing nucleotide triphosphate hydrolases"/>
    <property type="match status" value="1"/>
</dbReference>
<dbReference type="GO" id="GO:0022857">
    <property type="term" value="F:transmembrane transporter activity"/>
    <property type="evidence" value="ECO:0007669"/>
    <property type="project" value="TreeGrafter"/>
</dbReference>
<dbReference type="FunFam" id="3.40.50.300:FF:000032">
    <property type="entry name" value="Export ABC transporter ATP-binding protein"/>
    <property type="match status" value="1"/>
</dbReference>
<dbReference type="SMART" id="SM00382">
    <property type="entry name" value="AAA"/>
    <property type="match status" value="1"/>
</dbReference>
<keyword evidence="1" id="KW-0813">Transport</keyword>
<dbReference type="GO" id="GO:0005886">
    <property type="term" value="C:plasma membrane"/>
    <property type="evidence" value="ECO:0007669"/>
    <property type="project" value="TreeGrafter"/>
</dbReference>
<dbReference type="GO" id="GO:0005524">
    <property type="term" value="F:ATP binding"/>
    <property type="evidence" value="ECO:0007669"/>
    <property type="project" value="UniProtKB-KW"/>
</dbReference>
<keyword evidence="2" id="KW-0547">Nucleotide-binding</keyword>
<evidence type="ECO:0000313" key="5">
    <source>
        <dbReference type="EMBL" id="OGG30017.1"/>
    </source>
</evidence>
<dbReference type="PROSITE" id="PS00211">
    <property type="entry name" value="ABC_TRANSPORTER_1"/>
    <property type="match status" value="1"/>
</dbReference>
<dbReference type="STRING" id="1798396.A2973_05215"/>
<dbReference type="SUPFAM" id="SSF52540">
    <property type="entry name" value="P-loop containing nucleoside triphosphate hydrolases"/>
    <property type="match status" value="1"/>
</dbReference>
<dbReference type="InterPro" id="IPR003439">
    <property type="entry name" value="ABC_transporter-like_ATP-bd"/>
</dbReference>
<dbReference type="PANTHER" id="PTHR24220">
    <property type="entry name" value="IMPORT ATP-BINDING PROTEIN"/>
    <property type="match status" value="1"/>
</dbReference>
<feature type="domain" description="ABC transporter" evidence="4">
    <location>
        <begin position="7"/>
        <end position="232"/>
    </location>
</feature>
<dbReference type="Proteomes" id="UP000176409">
    <property type="component" value="Unassembled WGS sequence"/>
</dbReference>
<evidence type="ECO:0000256" key="1">
    <source>
        <dbReference type="ARBA" id="ARBA00022448"/>
    </source>
</evidence>
<dbReference type="EMBL" id="MFJZ01000032">
    <property type="protein sequence ID" value="OGG30017.1"/>
    <property type="molecule type" value="Genomic_DNA"/>
</dbReference>
<evidence type="ECO:0000256" key="2">
    <source>
        <dbReference type="ARBA" id="ARBA00022741"/>
    </source>
</evidence>
<evidence type="ECO:0000256" key="3">
    <source>
        <dbReference type="ARBA" id="ARBA00022840"/>
    </source>
</evidence>
<gene>
    <name evidence="5" type="ORF">A2973_05215</name>
</gene>
<dbReference type="InterPro" id="IPR017911">
    <property type="entry name" value="MacB-like_ATP-bd"/>
</dbReference>
<proteinExistence type="predicted"/>
<dbReference type="AlphaFoldDB" id="A0A1F6B0D7"/>
<dbReference type="InterPro" id="IPR015854">
    <property type="entry name" value="ABC_transpr_LolD-like"/>
</dbReference>
<name>A0A1F6B0D7_9BACT</name>
<dbReference type="PANTHER" id="PTHR24220:SF86">
    <property type="entry name" value="ABC TRANSPORTER ABCH.1"/>
    <property type="match status" value="1"/>
</dbReference>
<sequence>MAREEVLRVSHISKVYRMDGVTFTAIDNVSLVVGSGEYVAIMGPSGSGKSTLMHTIGCLDRPTEGAVHIGGKDVSRVSDRELAKIRNTSIGFVFQQFNLLRRTSAIANVELPLIYRGISVSLRHARAKQMLIDVGLGEKLSNFPSQLSGGQQQRVAIARALVTDPQILLADEPTGNLDSKSGAEILSLFDSLHDKGRTIILVTHELEVASRARRIIRIADGKIIEDKKVKHS</sequence>
<dbReference type="InterPro" id="IPR027417">
    <property type="entry name" value="P-loop_NTPase"/>
</dbReference>
<keyword evidence="3 5" id="KW-0067">ATP-binding</keyword>
<reference evidence="5 6" key="1">
    <citation type="journal article" date="2016" name="Nat. Commun.">
        <title>Thousands of microbial genomes shed light on interconnected biogeochemical processes in an aquifer system.</title>
        <authorList>
            <person name="Anantharaman K."/>
            <person name="Brown C.T."/>
            <person name="Hug L.A."/>
            <person name="Sharon I."/>
            <person name="Castelle C.J."/>
            <person name="Probst A.J."/>
            <person name="Thomas B.C."/>
            <person name="Singh A."/>
            <person name="Wilkins M.J."/>
            <person name="Karaoz U."/>
            <person name="Brodie E.L."/>
            <person name="Williams K.H."/>
            <person name="Hubbard S.S."/>
            <person name="Banfield J.F."/>
        </authorList>
    </citation>
    <scope>NUCLEOTIDE SEQUENCE [LARGE SCALE GENOMIC DNA]</scope>
</reference>
<dbReference type="CDD" id="cd03255">
    <property type="entry name" value="ABC_MJ0796_LolCDE_FtsE"/>
    <property type="match status" value="1"/>
</dbReference>
<dbReference type="PROSITE" id="PS50893">
    <property type="entry name" value="ABC_TRANSPORTER_2"/>
    <property type="match status" value="1"/>
</dbReference>
<dbReference type="InterPro" id="IPR003593">
    <property type="entry name" value="AAA+_ATPase"/>
</dbReference>
<evidence type="ECO:0000259" key="4">
    <source>
        <dbReference type="PROSITE" id="PS50893"/>
    </source>
</evidence>
<dbReference type="GO" id="GO:0098796">
    <property type="term" value="C:membrane protein complex"/>
    <property type="evidence" value="ECO:0007669"/>
    <property type="project" value="UniProtKB-ARBA"/>
</dbReference>
<dbReference type="Pfam" id="PF00005">
    <property type="entry name" value="ABC_tran"/>
    <property type="match status" value="1"/>
</dbReference>
<organism evidence="5 6">
    <name type="scientific">Candidatus Gottesmanbacteria bacterium RIFCSPLOWO2_01_FULL_49_10</name>
    <dbReference type="NCBI Taxonomy" id="1798396"/>
    <lineage>
        <taxon>Bacteria</taxon>
        <taxon>Candidatus Gottesmaniibacteriota</taxon>
    </lineage>
</organism>
<protein>
    <submittedName>
        <fullName evidence="5">Macrolide ABC transporter ATP-binding protein</fullName>
    </submittedName>
</protein>